<protein>
    <submittedName>
        <fullName evidence="1">Uncharacterized protein</fullName>
    </submittedName>
</protein>
<name>A0ABY6L721_9ARAC</name>
<accession>A0ABY6L721</accession>
<dbReference type="PRINTS" id="PR01210">
    <property type="entry name" value="GGTRANSPTASE"/>
</dbReference>
<dbReference type="PANTHER" id="PTHR43881:SF1">
    <property type="entry name" value="GAMMA-GLUTAMYLTRANSPEPTIDASE (AFU_ORTHOLOGUE AFUA_4G13580)"/>
    <property type="match status" value="1"/>
</dbReference>
<evidence type="ECO:0000313" key="2">
    <source>
        <dbReference type="Proteomes" id="UP001235939"/>
    </source>
</evidence>
<dbReference type="InterPro" id="IPR052896">
    <property type="entry name" value="GGT-like_enzyme"/>
</dbReference>
<dbReference type="SUPFAM" id="SSF56235">
    <property type="entry name" value="N-terminal nucleophile aminohydrolases (Ntn hydrolases)"/>
    <property type="match status" value="1"/>
</dbReference>
<proteinExistence type="predicted"/>
<gene>
    <name evidence="1" type="ORF">LAZ67_13003134</name>
</gene>
<dbReference type="InterPro" id="IPR029055">
    <property type="entry name" value="Ntn_hydrolases_N"/>
</dbReference>
<evidence type="ECO:0000313" key="1">
    <source>
        <dbReference type="EMBL" id="UYV76237.1"/>
    </source>
</evidence>
<organism evidence="1 2">
    <name type="scientific">Cordylochernes scorpioides</name>
    <dbReference type="NCBI Taxonomy" id="51811"/>
    <lineage>
        <taxon>Eukaryota</taxon>
        <taxon>Metazoa</taxon>
        <taxon>Ecdysozoa</taxon>
        <taxon>Arthropoda</taxon>
        <taxon>Chelicerata</taxon>
        <taxon>Arachnida</taxon>
        <taxon>Pseudoscorpiones</taxon>
        <taxon>Cheliferoidea</taxon>
        <taxon>Chernetidae</taxon>
        <taxon>Cordylochernes</taxon>
    </lineage>
</organism>
<reference evidence="1 2" key="1">
    <citation type="submission" date="2022-01" db="EMBL/GenBank/DDBJ databases">
        <title>A chromosomal length assembly of Cordylochernes scorpioides.</title>
        <authorList>
            <person name="Zeh D."/>
            <person name="Zeh J."/>
        </authorList>
    </citation>
    <scope>NUCLEOTIDE SEQUENCE [LARGE SCALE GENOMIC DNA]</scope>
    <source>
        <strain evidence="1">IN4F17</strain>
        <tissue evidence="1">Whole Body</tissue>
    </source>
</reference>
<sequence>MPNLARTLTELGEHGKDGFFKGRVAEAIVAAVKEAGGCLGLLTCATADDPHFTDMEPVSAKFDGLTVWESSANSQGVVALLALRLLEHTCLDSLVWNTIPQSTWPFSPDVSIWHSSKVCPMSPQTQAPTLCSHSFKLTLWNTFFTRPSLPSCHPTSSDTTYITALDAQGNACSFINSIFTPFGSKIVPRDCGFALHSTVKFMVFFMLQNRGLFFSLDPRWSPNTYSPRSRPYHTLTPGLVTQGDGQLVASLGTMGGFMQPQAHVQVGPSGLYQGWVICK</sequence>
<dbReference type="PANTHER" id="PTHR43881">
    <property type="entry name" value="GAMMA-GLUTAMYLTRANSPEPTIDASE (AFU_ORTHOLOGUE AFUA_4G13580)"/>
    <property type="match status" value="1"/>
</dbReference>
<dbReference type="Pfam" id="PF01019">
    <property type="entry name" value="G_glu_transpept"/>
    <property type="match status" value="2"/>
</dbReference>
<dbReference type="Gene3D" id="3.60.20.40">
    <property type="match status" value="1"/>
</dbReference>
<keyword evidence="2" id="KW-1185">Reference proteome</keyword>
<dbReference type="Proteomes" id="UP001235939">
    <property type="component" value="Chromosome 13"/>
</dbReference>
<dbReference type="EMBL" id="CP092875">
    <property type="protein sequence ID" value="UYV76237.1"/>
    <property type="molecule type" value="Genomic_DNA"/>
</dbReference>
<dbReference type="InterPro" id="IPR043137">
    <property type="entry name" value="GGT_ssub_C"/>
</dbReference>